<dbReference type="GO" id="GO:0019150">
    <property type="term" value="F:D-ribulokinase activity"/>
    <property type="evidence" value="ECO:0007669"/>
    <property type="project" value="TreeGrafter"/>
</dbReference>
<evidence type="ECO:0000256" key="3">
    <source>
        <dbReference type="ARBA" id="ARBA00022679"/>
    </source>
</evidence>
<evidence type="ECO:0000256" key="1">
    <source>
        <dbReference type="ARBA" id="ARBA00007381"/>
    </source>
</evidence>
<evidence type="ECO:0000313" key="8">
    <source>
        <dbReference type="Proteomes" id="UP000190896"/>
    </source>
</evidence>
<dbReference type="InterPro" id="IPR000577">
    <property type="entry name" value="Carb_kinase_FGGY"/>
</dbReference>
<feature type="domain" description="Carbohydrate kinase FGGY N-terminal" evidence="5">
    <location>
        <begin position="6"/>
        <end position="238"/>
    </location>
</feature>
<organism evidence="7 8">
    <name type="scientific">Solemya velesiana gill symbiont</name>
    <dbReference type="NCBI Taxonomy" id="1918948"/>
    <lineage>
        <taxon>Bacteria</taxon>
        <taxon>Pseudomonadati</taxon>
        <taxon>Pseudomonadota</taxon>
        <taxon>Gammaproteobacteria</taxon>
        <taxon>sulfur-oxidizing symbionts</taxon>
    </lineage>
</organism>
<dbReference type="OrthoDB" id="9805576at2"/>
<proteinExistence type="inferred from homology"/>
<protein>
    <recommendedName>
        <fullName evidence="9">Carbohydrate kinase</fullName>
    </recommendedName>
</protein>
<dbReference type="Gene3D" id="3.30.420.40">
    <property type="match status" value="2"/>
</dbReference>
<evidence type="ECO:0008006" key="9">
    <source>
        <dbReference type="Google" id="ProtNLM"/>
    </source>
</evidence>
<comment type="caution">
    <text evidence="7">The sequence shown here is derived from an EMBL/GenBank/DDBJ whole genome shotgun (WGS) entry which is preliminary data.</text>
</comment>
<dbReference type="PIRSF" id="PIRSF000538">
    <property type="entry name" value="GlpK"/>
    <property type="match status" value="1"/>
</dbReference>
<keyword evidence="4" id="KW-0418">Kinase</keyword>
<comment type="similarity">
    <text evidence="2">Belongs to the FGGY kinase family.</text>
</comment>
<dbReference type="GO" id="GO:0004856">
    <property type="term" value="F:D-xylulokinase activity"/>
    <property type="evidence" value="ECO:0007669"/>
    <property type="project" value="TreeGrafter"/>
</dbReference>
<dbReference type="InterPro" id="IPR018181">
    <property type="entry name" value="Heat_shock_70_CS"/>
</dbReference>
<keyword evidence="3" id="KW-0808">Transferase</keyword>
<dbReference type="EMBL" id="MPRJ01000020">
    <property type="protein sequence ID" value="OOZ36989.1"/>
    <property type="molecule type" value="Genomic_DNA"/>
</dbReference>
<dbReference type="RefSeq" id="WP_078486314.1">
    <property type="nucleotide sequence ID" value="NZ_MPRJ01000020.1"/>
</dbReference>
<accession>A0A1T2KVV2</accession>
<sequence>MIKQAFIGIDLGTSGCRIIAIDEDKKPLLELKSDLPPSQRNATGHSRQNPEDWWQVVLQLLHTCARELKDYRPVAIAVDGTSSTLLLTDSSGSPLTPALMYDDPSARNFTDRIAQVADPQSSVHSAGSSLAKLLYLADQTGGDSVRHVMHQADWISGRLCGRHGFSDENNCLKLGYDAVNRCWPEWMEGFGFPLAWLPEVFPAGTDIGSLAPEVARELGYPADTRVVTGTTDSTAAVLASGIRQPGQALTSLGSTLVLKILSDTPLSSPEHGIYSQRLGDLWLVGGASNSGGAVLRQLFNDEEIERLTHSIDPDSETGLDYYPLPASGERFPVNDPELPPRLSPWPEDDAHFFQGILEGIADIETAGYRLLQALGAPHLVEVFSIGGGAVNKPWRLIRERKLGVPVHRCDHQQAAFGSARLARSSALR</sequence>
<evidence type="ECO:0000256" key="4">
    <source>
        <dbReference type="ARBA" id="ARBA00022777"/>
    </source>
</evidence>
<dbReference type="GO" id="GO:0005829">
    <property type="term" value="C:cytosol"/>
    <property type="evidence" value="ECO:0007669"/>
    <property type="project" value="TreeGrafter"/>
</dbReference>
<dbReference type="InterPro" id="IPR043129">
    <property type="entry name" value="ATPase_NBD"/>
</dbReference>
<dbReference type="SUPFAM" id="SSF53067">
    <property type="entry name" value="Actin-like ATPase domain"/>
    <property type="match status" value="2"/>
</dbReference>
<name>A0A1T2KVV2_9GAMM</name>
<evidence type="ECO:0000259" key="5">
    <source>
        <dbReference type="Pfam" id="PF00370"/>
    </source>
</evidence>
<dbReference type="InterPro" id="IPR018484">
    <property type="entry name" value="FGGY_N"/>
</dbReference>
<comment type="similarity">
    <text evidence="1">Belongs to the heat shock protein 70 family.</text>
</comment>
<evidence type="ECO:0000313" key="7">
    <source>
        <dbReference type="EMBL" id="OOZ36989.1"/>
    </source>
</evidence>
<feature type="domain" description="Carbohydrate kinase FGGY C-terminal" evidence="6">
    <location>
        <begin position="249"/>
        <end position="422"/>
    </location>
</feature>
<dbReference type="Pfam" id="PF02782">
    <property type="entry name" value="FGGY_C"/>
    <property type="match status" value="1"/>
</dbReference>
<keyword evidence="8" id="KW-1185">Reference proteome</keyword>
<gene>
    <name evidence="7" type="ORF">BOW51_04440</name>
</gene>
<evidence type="ECO:0000259" key="6">
    <source>
        <dbReference type="Pfam" id="PF02782"/>
    </source>
</evidence>
<dbReference type="Proteomes" id="UP000190896">
    <property type="component" value="Unassembled WGS sequence"/>
</dbReference>
<dbReference type="InterPro" id="IPR018485">
    <property type="entry name" value="FGGY_C"/>
</dbReference>
<reference evidence="7 8" key="1">
    <citation type="submission" date="2016-11" db="EMBL/GenBank/DDBJ databases">
        <title>Mixed transmission modes and dynamic genome evolution in an obligate animal-bacterial symbiosis.</title>
        <authorList>
            <person name="Russell S.L."/>
            <person name="Corbett-Detig R.B."/>
            <person name="Cavanaugh C.M."/>
        </authorList>
    </citation>
    <scope>NUCLEOTIDE SEQUENCE [LARGE SCALE GENOMIC DNA]</scope>
    <source>
        <strain evidence="7">Se-Cadez</strain>
    </source>
</reference>
<dbReference type="PROSITE" id="PS00297">
    <property type="entry name" value="HSP70_1"/>
    <property type="match status" value="1"/>
</dbReference>
<evidence type="ECO:0000256" key="2">
    <source>
        <dbReference type="ARBA" id="ARBA00009156"/>
    </source>
</evidence>
<dbReference type="CDD" id="cd07783">
    <property type="entry name" value="ASKHA_NBD_FGGY_SePSK_AtXK1-like"/>
    <property type="match status" value="1"/>
</dbReference>
<dbReference type="PANTHER" id="PTHR10196">
    <property type="entry name" value="SUGAR KINASE"/>
    <property type="match status" value="1"/>
</dbReference>
<dbReference type="PANTHER" id="PTHR10196:SF80">
    <property type="entry name" value="D-RIBULOSE KINASE"/>
    <property type="match status" value="1"/>
</dbReference>
<dbReference type="GO" id="GO:0005997">
    <property type="term" value="P:xylulose metabolic process"/>
    <property type="evidence" value="ECO:0007669"/>
    <property type="project" value="TreeGrafter"/>
</dbReference>
<dbReference type="Pfam" id="PF00370">
    <property type="entry name" value="FGGY_N"/>
    <property type="match status" value="1"/>
</dbReference>
<dbReference type="AlphaFoldDB" id="A0A1T2KVV2"/>